<dbReference type="OrthoDB" id="341917at2"/>
<dbReference type="PANTHER" id="PTHR35812">
    <property type="entry name" value="LIPOPROTEIN"/>
    <property type="match status" value="1"/>
</dbReference>
<proteinExistence type="predicted"/>
<dbReference type="Proteomes" id="UP000298429">
    <property type="component" value="Unassembled WGS sequence"/>
</dbReference>
<dbReference type="AlphaFoldDB" id="A0A5F2AXS8"/>
<dbReference type="PANTHER" id="PTHR35812:SF1">
    <property type="entry name" value="LIPOPROTEIN"/>
    <property type="match status" value="1"/>
</dbReference>
<name>A0A5F2AXS8_9LEPT</name>
<dbReference type="RefSeq" id="WP_135672464.1">
    <property type="nucleotide sequence ID" value="NZ_RQGN01000103.1"/>
</dbReference>
<evidence type="ECO:0000313" key="3">
    <source>
        <dbReference type="Proteomes" id="UP000298429"/>
    </source>
</evidence>
<dbReference type="EMBL" id="RQGN01000103">
    <property type="protein sequence ID" value="TGL92932.1"/>
    <property type="molecule type" value="Genomic_DNA"/>
</dbReference>
<feature type="domain" description="Lcl C-terminal" evidence="1">
    <location>
        <begin position="263"/>
        <end position="386"/>
    </location>
</feature>
<dbReference type="Pfam" id="PF07603">
    <property type="entry name" value="Lcl_C"/>
    <property type="match status" value="2"/>
</dbReference>
<accession>A0A5F2AXS8</accession>
<organism evidence="2 3">
    <name type="scientific">Leptospira barantonii</name>
    <dbReference type="NCBI Taxonomy" id="2023184"/>
    <lineage>
        <taxon>Bacteria</taxon>
        <taxon>Pseudomonadati</taxon>
        <taxon>Spirochaetota</taxon>
        <taxon>Spirochaetia</taxon>
        <taxon>Leptospirales</taxon>
        <taxon>Leptospiraceae</taxon>
        <taxon>Leptospira</taxon>
    </lineage>
</organism>
<evidence type="ECO:0000259" key="1">
    <source>
        <dbReference type="Pfam" id="PF07603"/>
    </source>
</evidence>
<evidence type="ECO:0000313" key="2">
    <source>
        <dbReference type="EMBL" id="TGL92932.1"/>
    </source>
</evidence>
<comment type="caution">
    <text evidence="2">The sequence shown here is derived from an EMBL/GenBank/DDBJ whole genome shotgun (WGS) entry which is preliminary data.</text>
</comment>
<reference evidence="2 3" key="1">
    <citation type="journal article" date="2019" name="PLoS Negl. Trop. Dis.">
        <title>Revisiting the worldwide diversity of Leptospira species in the environment.</title>
        <authorList>
            <person name="Vincent A.T."/>
            <person name="Schiettekatte O."/>
            <person name="Bourhy P."/>
            <person name="Veyrier F.J."/>
            <person name="Picardeau M."/>
        </authorList>
    </citation>
    <scope>NUCLEOTIDE SEQUENCE [LARGE SCALE GENOMIC DNA]</scope>
    <source>
        <strain evidence="2 3">201702444</strain>
    </source>
</reference>
<sequence>MSKNYIHIILIIFYFSCIAHPPDKPDPPYTLLNYLINPSGSNNKTPAPTPNPNQPVSPRGLVTDTGQTLCWDSAGLITACAGTGQDGDYTNTPLARSFTGPTPDQAYNNDYTTMDNAHQRVWKSCIQGFTGNTCGGGVLSSFTWANATGVFAGNCADLNTLNAGNGYANRTDWRIPTVQEMASLVHYSNNPNIDILNFPHTDINNIYMTSTDDSMAPTNIWAVDHFFNNGSKTMTQNKISALSLRCVAGSQPPAFSFQDNSDGTVTDRNTNLLWQKCVNGRSGSVCTVGANAPLNWQNALTNCNNLVLGGRNDWRLPNMNELLSLVDFSAGASPLIQIGAFPNTPGGIHYTSTTFENTTSQAYTIHFGTGMVSEISKGNPMHVRCVANVL</sequence>
<gene>
    <name evidence="2" type="ORF">EHQ76_19220</name>
</gene>
<feature type="domain" description="Lcl C-terminal" evidence="1">
    <location>
        <begin position="112"/>
        <end position="247"/>
    </location>
</feature>
<protein>
    <submittedName>
        <fullName evidence="2">DUF1566 domain-containing protein</fullName>
    </submittedName>
</protein>
<dbReference type="InterPro" id="IPR011460">
    <property type="entry name" value="Lcl_C"/>
</dbReference>